<accession>A0A6L0WN44</accession>
<dbReference type="Proteomes" id="UP000255414">
    <property type="component" value="Chromosome 8"/>
</dbReference>
<feature type="compositionally biased region" description="Basic and acidic residues" evidence="1">
    <location>
        <begin position="43"/>
        <end position="55"/>
    </location>
</feature>
<name>A0A6L0WN44_LEIIN</name>
<dbReference type="EMBL" id="LR812941">
    <property type="protein sequence ID" value="CAC9451359.1"/>
    <property type="molecule type" value="Genomic_DNA"/>
</dbReference>
<organism evidence="2 3">
    <name type="scientific">Leishmania infantum</name>
    <dbReference type="NCBI Taxonomy" id="5671"/>
    <lineage>
        <taxon>Eukaryota</taxon>
        <taxon>Discoba</taxon>
        <taxon>Euglenozoa</taxon>
        <taxon>Kinetoplastea</taxon>
        <taxon>Metakinetoplastina</taxon>
        <taxon>Trypanosomatida</taxon>
        <taxon>Trypanosomatidae</taxon>
        <taxon>Leishmaniinae</taxon>
        <taxon>Leishmania</taxon>
    </lineage>
</organism>
<sequence>MTLSLASEESGSADAGAVQEVRYSSCAFDVLRCGSLAESNSTRAERDYHIRSGNEREEDGGCEPPSTQIRAFSAVLCSMGSGTATTHSNHACTDSLRWRVGIPLMVCSSKNLSSHPHT</sequence>
<gene>
    <name evidence="2" type="ORF">LINF_080011200</name>
</gene>
<dbReference type="AlphaFoldDB" id="A0A6L0WN44"/>
<dbReference type="VEuPathDB" id="TriTrypDB:LINF_080011200"/>
<proteinExistence type="predicted"/>
<evidence type="ECO:0000313" key="2">
    <source>
        <dbReference type="EMBL" id="CAC9451359.1"/>
    </source>
</evidence>
<reference evidence="2" key="1">
    <citation type="submission" date="2020-06" db="EMBL/GenBank/DDBJ databases">
        <authorList>
            <person name="Gonzalez-de la Fuente S."/>
            <person name="Peiro-Pastor R."/>
            <person name="Rastrojo A."/>
            <person name="Moreno J."/>
            <person name="Carrasco-Ramiro F."/>
            <person name="Requena JM."/>
            <person name="Aguado B."/>
        </authorList>
    </citation>
    <scope>NUCLEOTIDE SEQUENCE</scope>
</reference>
<evidence type="ECO:0000313" key="3">
    <source>
        <dbReference type="Proteomes" id="UP000255414"/>
    </source>
</evidence>
<protein>
    <submittedName>
        <fullName evidence="2">Hypothetical_protein</fullName>
    </submittedName>
</protein>
<evidence type="ECO:0000256" key="1">
    <source>
        <dbReference type="SAM" id="MobiDB-lite"/>
    </source>
</evidence>
<feature type="region of interest" description="Disordered" evidence="1">
    <location>
        <begin position="39"/>
        <end position="65"/>
    </location>
</feature>